<dbReference type="InterPro" id="IPR004099">
    <property type="entry name" value="Pyr_nucl-diS_OxRdtase_dimer"/>
</dbReference>
<keyword evidence="6" id="KW-0521">NADP</keyword>
<dbReference type="RefSeq" id="WP_091812268.1">
    <property type="nucleotide sequence ID" value="NZ_FNNE01000004.1"/>
</dbReference>
<keyword evidence="12" id="KW-1133">Transmembrane helix</keyword>
<evidence type="ECO:0000256" key="11">
    <source>
        <dbReference type="SAM" id="MobiDB-lite"/>
    </source>
</evidence>
<dbReference type="PANTHER" id="PTHR43014:SF2">
    <property type="entry name" value="MERCURIC REDUCTASE"/>
    <property type="match status" value="1"/>
</dbReference>
<dbReference type="EMBL" id="FNNE01000004">
    <property type="protein sequence ID" value="SDW73450.1"/>
    <property type="molecule type" value="Genomic_DNA"/>
</dbReference>
<evidence type="ECO:0000259" key="13">
    <source>
        <dbReference type="Pfam" id="PF02852"/>
    </source>
</evidence>
<dbReference type="GO" id="GO:0050660">
    <property type="term" value="F:flavin adenine dinucleotide binding"/>
    <property type="evidence" value="ECO:0007669"/>
    <property type="project" value="TreeGrafter"/>
</dbReference>
<comment type="cofactor">
    <cofactor evidence="1">
        <name>FAD</name>
        <dbReference type="ChEBI" id="CHEBI:57692"/>
    </cofactor>
</comment>
<dbReference type="OrthoDB" id="9800167at2"/>
<name>A0A1H2VYM6_9GAMM</name>
<sequence>MNRKKLILIAVIATLVGLFIAFDGHTVLTLDNLQRHQDSLQQWIAANTALAVGGFVLIYIAVTALSLPGAAILTLAGGAFFGNLYGLAAVSVASTVGASLAFLAARFLFRDSLRERYAETIRRMDQGIKKDGAFYLATLRLVPVFPFFLINLAMGLTAMKLRTYAVVSWLTMLPGTFVYVNAGTQLAQIEALGDIVSADVLGAFALLGLFPLIAKVVIGFVRRRRVYRGFQKPAQFDYNLLVIGGGSAGLVSAYIAAAVKAKVALIERDKMGGDCLNTGCVPSKALIRSARAADTLRHADRYGLASVPVKGSFANIMARVKRIIAEVEPHDSPERYRKLGVDCIQGEARFVSPWEVDVQTADGRRQRLTARSIIIASGGKPMLPAIPGLEAMDPLTSDTLWQLDEQPERLLIIGGGPIGCELTQAFNRLGIPVTQVQRGARLLPREDQDVAELIQQQFVSEGVDLRLEHAPIEFVEEGGKRVLYCDHHGERVGITFDRVLVAVGRQGNTASLNLQALGIEPAANGTVPVEEDLSVRYPNIFACGDVAGPYQFTHAAAHQAWYAAVNGLFGQFRRFRVDYRVMPWVTFTAPEVARVGLSEEEARARGVAYEVTRYGIDDLDRAIAESEAHGFIKVLTVPGKDRILGAVVVGSRGGEILAEFTLAMKHGLGLNKILGTIHPYPTWNEAAKYAAGEWKRAHAPEAILRLLEKLHRWRRGGADDRRPAEAVSEAAHEPVARRDISQ</sequence>
<dbReference type="SUPFAM" id="SSF55424">
    <property type="entry name" value="FAD/NAD-linked reductases, dimerisation (C-terminal) domain"/>
    <property type="match status" value="1"/>
</dbReference>
<dbReference type="InterPro" id="IPR016156">
    <property type="entry name" value="FAD/NAD-linked_Rdtase_dimer_sf"/>
</dbReference>
<dbReference type="Gene3D" id="3.50.50.60">
    <property type="entry name" value="FAD/NAD(P)-binding domain"/>
    <property type="match status" value="2"/>
</dbReference>
<dbReference type="GO" id="GO:0003955">
    <property type="term" value="F:NAD(P)H dehydrogenase (quinone) activity"/>
    <property type="evidence" value="ECO:0007669"/>
    <property type="project" value="TreeGrafter"/>
</dbReference>
<evidence type="ECO:0000259" key="15">
    <source>
        <dbReference type="Pfam" id="PF09335"/>
    </source>
</evidence>
<dbReference type="Pfam" id="PF09335">
    <property type="entry name" value="VTT_dom"/>
    <property type="match status" value="1"/>
</dbReference>
<comment type="subunit">
    <text evidence="3">Homodimer.</text>
</comment>
<accession>A0A1H2VYM6</accession>
<evidence type="ECO:0000259" key="14">
    <source>
        <dbReference type="Pfam" id="PF07992"/>
    </source>
</evidence>
<evidence type="ECO:0000256" key="8">
    <source>
        <dbReference type="ARBA" id="ARBA00023157"/>
    </source>
</evidence>
<dbReference type="InterPro" id="IPR036188">
    <property type="entry name" value="FAD/NAD-bd_sf"/>
</dbReference>
<evidence type="ECO:0000256" key="3">
    <source>
        <dbReference type="ARBA" id="ARBA00011738"/>
    </source>
</evidence>
<keyword evidence="7 10" id="KW-0560">Oxidoreductase</keyword>
<dbReference type="PROSITE" id="PS00076">
    <property type="entry name" value="PYRIDINE_REDOX_1"/>
    <property type="match status" value="1"/>
</dbReference>
<dbReference type="InterPro" id="IPR023753">
    <property type="entry name" value="FAD/NAD-binding_dom"/>
</dbReference>
<evidence type="ECO:0000313" key="18">
    <source>
        <dbReference type="Proteomes" id="UP000199675"/>
    </source>
</evidence>
<dbReference type="AlphaFoldDB" id="A0A1H2VYM6"/>
<feature type="transmembrane region" description="Helical" evidence="12">
    <location>
        <begin position="84"/>
        <end position="109"/>
    </location>
</feature>
<dbReference type="PRINTS" id="PR00368">
    <property type="entry name" value="FADPNR"/>
</dbReference>
<evidence type="ECO:0000256" key="9">
    <source>
        <dbReference type="ARBA" id="ARBA00023284"/>
    </source>
</evidence>
<evidence type="ECO:0000256" key="4">
    <source>
        <dbReference type="ARBA" id="ARBA00022630"/>
    </source>
</evidence>
<feature type="transmembrane region" description="Helical" evidence="12">
    <location>
        <begin position="133"/>
        <end position="154"/>
    </location>
</feature>
<dbReference type="PANTHER" id="PTHR43014">
    <property type="entry name" value="MERCURIC REDUCTASE"/>
    <property type="match status" value="1"/>
</dbReference>
<proteinExistence type="inferred from homology"/>
<dbReference type="FunFam" id="3.30.390.30:FF:000001">
    <property type="entry name" value="Dihydrolipoyl dehydrogenase"/>
    <property type="match status" value="1"/>
</dbReference>
<dbReference type="Proteomes" id="UP000199675">
    <property type="component" value="Unassembled WGS sequence"/>
</dbReference>
<keyword evidence="12" id="KW-0472">Membrane</keyword>
<evidence type="ECO:0000313" key="16">
    <source>
        <dbReference type="EMBL" id="SDW73450.1"/>
    </source>
</evidence>
<keyword evidence="8" id="KW-1015">Disulfide bond</keyword>
<evidence type="ECO:0000256" key="7">
    <source>
        <dbReference type="ARBA" id="ARBA00023002"/>
    </source>
</evidence>
<gene>
    <name evidence="16" type="ORF">SAMN04487960_1041</name>
    <name evidence="17" type="ORF">SAMN04487960_110100</name>
</gene>
<keyword evidence="5 10" id="KW-0274">FAD</keyword>
<keyword evidence="12" id="KW-0812">Transmembrane</keyword>
<dbReference type="InterPro" id="IPR012999">
    <property type="entry name" value="Pyr_OxRdtase_I_AS"/>
</dbReference>
<keyword evidence="16" id="KW-0670">Pyruvate</keyword>
<dbReference type="PRINTS" id="PR00411">
    <property type="entry name" value="PNDRDTASEI"/>
</dbReference>
<feature type="transmembrane region" description="Helical" evidence="12">
    <location>
        <begin position="161"/>
        <end position="180"/>
    </location>
</feature>
<dbReference type="GO" id="GO:0005886">
    <property type="term" value="C:plasma membrane"/>
    <property type="evidence" value="ECO:0007669"/>
    <property type="project" value="UniProtKB-ARBA"/>
</dbReference>
<dbReference type="STRING" id="488533.SAMN04487960_1041"/>
<comment type="similarity">
    <text evidence="2 10">Belongs to the class-I pyridine nucleotide-disulfide oxidoreductase family.</text>
</comment>
<dbReference type="Gene3D" id="3.30.390.30">
    <property type="match status" value="1"/>
</dbReference>
<keyword evidence="9 10" id="KW-0676">Redox-active center</keyword>
<feature type="transmembrane region" description="Helical" evidence="12">
    <location>
        <begin position="200"/>
        <end position="218"/>
    </location>
</feature>
<dbReference type="SUPFAM" id="SSF51905">
    <property type="entry name" value="FAD/NAD(P)-binding domain"/>
    <property type="match status" value="1"/>
</dbReference>
<evidence type="ECO:0000256" key="10">
    <source>
        <dbReference type="RuleBase" id="RU003691"/>
    </source>
</evidence>
<feature type="region of interest" description="Disordered" evidence="11">
    <location>
        <begin position="716"/>
        <end position="742"/>
    </location>
</feature>
<feature type="domain" description="Pyridine nucleotide-disulphide oxidoreductase dimerisation" evidence="13">
    <location>
        <begin position="582"/>
        <end position="690"/>
    </location>
</feature>
<feature type="domain" description="FAD/NAD(P)-binding" evidence="14">
    <location>
        <begin position="238"/>
        <end position="560"/>
    </location>
</feature>
<dbReference type="EMBL" id="FNNE01000010">
    <property type="protein sequence ID" value="SDX51182.1"/>
    <property type="molecule type" value="Genomic_DNA"/>
</dbReference>
<feature type="transmembrane region" description="Helical" evidence="12">
    <location>
        <begin position="45"/>
        <end position="72"/>
    </location>
</feature>
<evidence type="ECO:0000256" key="1">
    <source>
        <dbReference type="ARBA" id="ARBA00001974"/>
    </source>
</evidence>
<evidence type="ECO:0000256" key="5">
    <source>
        <dbReference type="ARBA" id="ARBA00022827"/>
    </source>
</evidence>
<protein>
    <submittedName>
        <fullName evidence="16">Pyruvate/2-oxoglutarate dehydrogenase complex, dihydrolipoamide dehydrogenase (E3) component</fullName>
    </submittedName>
</protein>
<dbReference type="Pfam" id="PF02852">
    <property type="entry name" value="Pyr_redox_dim"/>
    <property type="match status" value="1"/>
</dbReference>
<evidence type="ECO:0000256" key="2">
    <source>
        <dbReference type="ARBA" id="ARBA00007532"/>
    </source>
</evidence>
<evidence type="ECO:0000313" key="17">
    <source>
        <dbReference type="EMBL" id="SDX51182.1"/>
    </source>
</evidence>
<keyword evidence="4 10" id="KW-0285">Flavoprotein</keyword>
<evidence type="ECO:0000256" key="6">
    <source>
        <dbReference type="ARBA" id="ARBA00022857"/>
    </source>
</evidence>
<feature type="transmembrane region" description="Helical" evidence="12">
    <location>
        <begin position="238"/>
        <end position="259"/>
    </location>
</feature>
<keyword evidence="18" id="KW-1185">Reference proteome</keyword>
<dbReference type="InterPro" id="IPR032816">
    <property type="entry name" value="VTT_dom"/>
</dbReference>
<feature type="domain" description="VTT" evidence="15">
    <location>
        <begin position="71"/>
        <end position="184"/>
    </location>
</feature>
<reference evidence="16 18" key="1">
    <citation type="submission" date="2016-10" db="EMBL/GenBank/DDBJ databases">
        <authorList>
            <person name="de Groot N.N."/>
        </authorList>
    </citation>
    <scope>NUCLEOTIDE SEQUENCE [LARGE SCALE GENOMIC DNA]</scope>
    <source>
        <strain evidence="16 18">CGMCC 1.7059</strain>
    </source>
</reference>
<evidence type="ECO:0000256" key="12">
    <source>
        <dbReference type="SAM" id="Phobius"/>
    </source>
</evidence>
<dbReference type="GO" id="GO:0016668">
    <property type="term" value="F:oxidoreductase activity, acting on a sulfur group of donors, NAD(P) as acceptor"/>
    <property type="evidence" value="ECO:0007669"/>
    <property type="project" value="InterPro"/>
</dbReference>
<organism evidence="16 18">
    <name type="scientific">Marinobacter mobilis</name>
    <dbReference type="NCBI Taxonomy" id="488533"/>
    <lineage>
        <taxon>Bacteria</taxon>
        <taxon>Pseudomonadati</taxon>
        <taxon>Pseudomonadota</taxon>
        <taxon>Gammaproteobacteria</taxon>
        <taxon>Pseudomonadales</taxon>
        <taxon>Marinobacteraceae</taxon>
        <taxon>Marinobacter</taxon>
    </lineage>
</organism>
<dbReference type="Pfam" id="PF07992">
    <property type="entry name" value="Pyr_redox_2"/>
    <property type="match status" value="1"/>
</dbReference>